<sequence length="114" mass="13063">MDHPGQIADQDIHGDTESARRAAPAFAWRSFARFVEVYPVETGWLTLWGRYEQQGAIRRLAGQRVYADLDGVRARLADAVQELTGRRELLAEALVLFDRHRFPPHQPESLPKRL</sequence>
<dbReference type="AlphaFoldDB" id="A0A6J4TXJ7"/>
<reference evidence="1" key="1">
    <citation type="submission" date="2020-02" db="EMBL/GenBank/DDBJ databases">
        <authorList>
            <person name="Meier V. D."/>
        </authorList>
    </citation>
    <scope>NUCLEOTIDE SEQUENCE</scope>
    <source>
        <strain evidence="1">AVDCRST_MAG59</strain>
    </source>
</reference>
<name>A0A6J4TXJ7_9BACT</name>
<proteinExistence type="predicted"/>
<dbReference type="EMBL" id="CADCWF010000008">
    <property type="protein sequence ID" value="CAA9534876.1"/>
    <property type="molecule type" value="Genomic_DNA"/>
</dbReference>
<organism evidence="1">
    <name type="scientific">uncultured Thermomicrobiales bacterium</name>
    <dbReference type="NCBI Taxonomy" id="1645740"/>
    <lineage>
        <taxon>Bacteria</taxon>
        <taxon>Pseudomonadati</taxon>
        <taxon>Thermomicrobiota</taxon>
        <taxon>Thermomicrobia</taxon>
        <taxon>Thermomicrobiales</taxon>
        <taxon>environmental samples</taxon>
    </lineage>
</organism>
<accession>A0A6J4TXJ7</accession>
<gene>
    <name evidence="1" type="ORF">AVDCRST_MAG59-228</name>
</gene>
<protein>
    <submittedName>
        <fullName evidence="1">Uncharacterized protein</fullName>
    </submittedName>
</protein>
<evidence type="ECO:0000313" key="1">
    <source>
        <dbReference type="EMBL" id="CAA9534876.1"/>
    </source>
</evidence>